<comment type="caution">
    <text evidence="5">The sequence shown here is derived from an EMBL/GenBank/DDBJ whole genome shotgun (WGS) entry which is preliminary data.</text>
</comment>
<keyword evidence="2 3" id="KW-0808">Transferase</keyword>
<dbReference type="Proteomes" id="UP001250214">
    <property type="component" value="Unassembled WGS sequence"/>
</dbReference>
<keyword evidence="6" id="KW-1185">Reference proteome</keyword>
<name>A0ABU2H7F6_9ACTN</name>
<dbReference type="InterPro" id="IPR013785">
    <property type="entry name" value="Aldolase_TIM"/>
</dbReference>
<evidence type="ECO:0000313" key="5">
    <source>
        <dbReference type="EMBL" id="MDS1270780.1"/>
    </source>
</evidence>
<evidence type="ECO:0000256" key="3">
    <source>
        <dbReference type="RuleBase" id="RU363071"/>
    </source>
</evidence>
<evidence type="ECO:0000313" key="6">
    <source>
        <dbReference type="Proteomes" id="UP001250214"/>
    </source>
</evidence>
<dbReference type="EC" id="2.5.1.54" evidence="3"/>
<dbReference type="GO" id="GO:0003849">
    <property type="term" value="F:3-deoxy-7-phosphoheptulonate synthase activity"/>
    <property type="evidence" value="ECO:0007669"/>
    <property type="project" value="UniProtKB-EC"/>
</dbReference>
<comment type="similarity">
    <text evidence="1 3">Belongs to the class-II DAHP synthase family.</text>
</comment>
<protein>
    <recommendedName>
        <fullName evidence="3">Phospho-2-dehydro-3-deoxyheptonate aldolase</fullName>
        <ecNumber evidence="3">2.5.1.54</ecNumber>
    </recommendedName>
</protein>
<dbReference type="Pfam" id="PF01474">
    <property type="entry name" value="DAHP_synth_2"/>
    <property type="match status" value="1"/>
</dbReference>
<gene>
    <name evidence="5" type="ORF">RIF23_10755</name>
</gene>
<reference evidence="6" key="1">
    <citation type="submission" date="2023-07" db="EMBL/GenBank/DDBJ databases">
        <title>Novel species in the genus Lipingzhangella isolated from Sambhar Salt Lake.</title>
        <authorList>
            <person name="Jiya N."/>
            <person name="Kajale S."/>
            <person name="Sharma A."/>
        </authorList>
    </citation>
    <scope>NUCLEOTIDE SEQUENCE [LARGE SCALE GENOMIC DNA]</scope>
    <source>
        <strain evidence="6">LS1_29</strain>
    </source>
</reference>
<dbReference type="PANTHER" id="PTHR21337:SF0">
    <property type="entry name" value="PHOSPHO-2-DEHYDRO-3-DEOXYHEPTONATE ALDOLASE"/>
    <property type="match status" value="1"/>
</dbReference>
<comment type="pathway">
    <text evidence="3">Metabolic intermediate biosynthesis; chorismate biosynthesis; chorismate from D-erythrose 4-phosphate and phosphoenolpyruvate: step 1/7.</text>
</comment>
<dbReference type="PANTHER" id="PTHR21337">
    <property type="entry name" value="PHOSPHO-2-DEHYDRO-3-DEOXYHEPTONATE ALDOLASE 1, 2"/>
    <property type="match status" value="1"/>
</dbReference>
<accession>A0ABU2H7F6</accession>
<proteinExistence type="inferred from homology"/>
<dbReference type="InterPro" id="IPR002480">
    <property type="entry name" value="DAHP_synth_2"/>
</dbReference>
<sequence length="390" mass="42559">MDTDTLETPSRPIPQQPGWRDHPYLPTVHRELAGRPGLVQANGTDRLHALLAQVATGEARIVMAGDCSEDPAECGSEDVARKSGLLEMLAGRVRMTTRKPVIRAARIAGQYAKPRSSPVELVEGRELPSYRGHMVNSPEPDPELRIPDPARILTGYTAAREVMRHLGWCDETTGPRDGAPIWTSHEALLLDYETPMLRHAPDGRIFLASTHWPWLGERTRDPAGAHVALLADIANPVACKIGPAIDTDELLTLCERLDPDRVPGRLTLIARMGAGTTQDRLPLLVDRVRTAGHPVVWLSDPMHGNTVSTPSGLKTRYVETIIREVQEFQAAVQAMGGAAGGLHLETTPDQVTECVPNRFHVSEVPGKYTSFCDPRLNPDQATAVASAWTA</sequence>
<dbReference type="RefSeq" id="WP_310912327.1">
    <property type="nucleotide sequence ID" value="NZ_JAVLVT010000004.1"/>
</dbReference>
<keyword evidence="3" id="KW-0028">Amino-acid biosynthesis</keyword>
<evidence type="ECO:0000256" key="4">
    <source>
        <dbReference type="SAM" id="MobiDB-lite"/>
    </source>
</evidence>
<evidence type="ECO:0000256" key="2">
    <source>
        <dbReference type="ARBA" id="ARBA00022679"/>
    </source>
</evidence>
<evidence type="ECO:0000256" key="1">
    <source>
        <dbReference type="ARBA" id="ARBA00008911"/>
    </source>
</evidence>
<dbReference type="SUPFAM" id="SSF51569">
    <property type="entry name" value="Aldolase"/>
    <property type="match status" value="1"/>
</dbReference>
<dbReference type="EMBL" id="JAVLVT010000004">
    <property type="protein sequence ID" value="MDS1270780.1"/>
    <property type="molecule type" value="Genomic_DNA"/>
</dbReference>
<comment type="catalytic activity">
    <reaction evidence="3">
        <text>D-erythrose 4-phosphate + phosphoenolpyruvate + H2O = 7-phospho-2-dehydro-3-deoxy-D-arabino-heptonate + phosphate</text>
        <dbReference type="Rhea" id="RHEA:14717"/>
        <dbReference type="ChEBI" id="CHEBI:15377"/>
        <dbReference type="ChEBI" id="CHEBI:16897"/>
        <dbReference type="ChEBI" id="CHEBI:43474"/>
        <dbReference type="ChEBI" id="CHEBI:58394"/>
        <dbReference type="ChEBI" id="CHEBI:58702"/>
        <dbReference type="EC" id="2.5.1.54"/>
    </reaction>
</comment>
<organism evidence="5 6">
    <name type="scientific">Lipingzhangella rawalii</name>
    <dbReference type="NCBI Taxonomy" id="2055835"/>
    <lineage>
        <taxon>Bacteria</taxon>
        <taxon>Bacillati</taxon>
        <taxon>Actinomycetota</taxon>
        <taxon>Actinomycetes</taxon>
        <taxon>Streptosporangiales</taxon>
        <taxon>Nocardiopsidaceae</taxon>
        <taxon>Lipingzhangella</taxon>
    </lineage>
</organism>
<keyword evidence="3" id="KW-0057">Aromatic amino acid biosynthesis</keyword>
<feature type="region of interest" description="Disordered" evidence="4">
    <location>
        <begin position="1"/>
        <end position="22"/>
    </location>
</feature>
<dbReference type="Gene3D" id="3.20.20.70">
    <property type="entry name" value="Aldolase class I"/>
    <property type="match status" value="1"/>
</dbReference>